<evidence type="ECO:0000313" key="2">
    <source>
        <dbReference type="Proteomes" id="UP001055072"/>
    </source>
</evidence>
<organism evidence="1 2">
    <name type="scientific">Irpex rosettiformis</name>
    <dbReference type="NCBI Taxonomy" id="378272"/>
    <lineage>
        <taxon>Eukaryota</taxon>
        <taxon>Fungi</taxon>
        <taxon>Dikarya</taxon>
        <taxon>Basidiomycota</taxon>
        <taxon>Agaricomycotina</taxon>
        <taxon>Agaricomycetes</taxon>
        <taxon>Polyporales</taxon>
        <taxon>Irpicaceae</taxon>
        <taxon>Irpex</taxon>
    </lineage>
</organism>
<name>A0ACB8U7D6_9APHY</name>
<gene>
    <name evidence="1" type="ORF">BDY19DRAFT_939220</name>
</gene>
<reference evidence="1" key="1">
    <citation type="journal article" date="2021" name="Environ. Microbiol.">
        <title>Gene family expansions and transcriptome signatures uncover fungal adaptations to wood decay.</title>
        <authorList>
            <person name="Hage H."/>
            <person name="Miyauchi S."/>
            <person name="Viragh M."/>
            <person name="Drula E."/>
            <person name="Min B."/>
            <person name="Chaduli D."/>
            <person name="Navarro D."/>
            <person name="Favel A."/>
            <person name="Norest M."/>
            <person name="Lesage-Meessen L."/>
            <person name="Balint B."/>
            <person name="Merenyi Z."/>
            <person name="de Eugenio L."/>
            <person name="Morin E."/>
            <person name="Martinez A.T."/>
            <person name="Baldrian P."/>
            <person name="Stursova M."/>
            <person name="Martinez M.J."/>
            <person name="Novotny C."/>
            <person name="Magnuson J.K."/>
            <person name="Spatafora J.W."/>
            <person name="Maurice S."/>
            <person name="Pangilinan J."/>
            <person name="Andreopoulos W."/>
            <person name="LaButti K."/>
            <person name="Hundley H."/>
            <person name="Na H."/>
            <person name="Kuo A."/>
            <person name="Barry K."/>
            <person name="Lipzen A."/>
            <person name="Henrissat B."/>
            <person name="Riley R."/>
            <person name="Ahrendt S."/>
            <person name="Nagy L.G."/>
            <person name="Grigoriev I.V."/>
            <person name="Martin F."/>
            <person name="Rosso M.N."/>
        </authorList>
    </citation>
    <scope>NUCLEOTIDE SEQUENCE</scope>
    <source>
        <strain evidence="1">CBS 384.51</strain>
    </source>
</reference>
<accession>A0ACB8U7D6</accession>
<evidence type="ECO:0000313" key="1">
    <source>
        <dbReference type="EMBL" id="KAI0090253.1"/>
    </source>
</evidence>
<comment type="caution">
    <text evidence="1">The sequence shown here is derived from an EMBL/GenBank/DDBJ whole genome shotgun (WGS) entry which is preliminary data.</text>
</comment>
<protein>
    <submittedName>
        <fullName evidence="1">Ras family-domain-containing protein</fullName>
    </submittedName>
</protein>
<keyword evidence="2" id="KW-1185">Reference proteome</keyword>
<sequence length="142" mass="16034">MREQYLRTGEGFLLVYSIIHRQSFEQIGSLYQHILRIKDVDSCPAVIVANKCDLEFDRQVGMNEGRDLAKHYGCKFIETSAKVRINVEEAFATVVREIKRFEKVHQHGRPGQQQPVGSPHGHREDDGPAGCCGGCVVVQVLR</sequence>
<dbReference type="EMBL" id="MU274908">
    <property type="protein sequence ID" value="KAI0090253.1"/>
    <property type="molecule type" value="Genomic_DNA"/>
</dbReference>
<proteinExistence type="predicted"/>
<dbReference type="Proteomes" id="UP001055072">
    <property type="component" value="Unassembled WGS sequence"/>
</dbReference>